<reference evidence="2 3" key="1">
    <citation type="submission" date="2024-10" db="EMBL/GenBank/DDBJ databases">
        <authorList>
            <person name="Ratan Roy A."/>
            <person name="Morales Sandoval P.H."/>
            <person name="De Los Santos Villalobos S."/>
            <person name="Chakraborty S."/>
            <person name="Mukherjee J."/>
        </authorList>
    </citation>
    <scope>NUCLEOTIDE SEQUENCE [LARGE SCALE GENOMIC DNA]</scope>
    <source>
        <strain evidence="2 3">S1</strain>
    </source>
</reference>
<dbReference type="EMBL" id="JBHZOL010000044">
    <property type="protein sequence ID" value="MFE4105969.1"/>
    <property type="molecule type" value="Genomic_DNA"/>
</dbReference>
<accession>A0ABW6IF01</accession>
<evidence type="ECO:0000313" key="3">
    <source>
        <dbReference type="Proteomes" id="UP001600165"/>
    </source>
</evidence>
<keyword evidence="1" id="KW-1133">Transmembrane helix</keyword>
<dbReference type="RefSeq" id="WP_377963269.1">
    <property type="nucleotide sequence ID" value="NZ_JBHZOL010000044.1"/>
</dbReference>
<keyword evidence="1" id="KW-0812">Transmembrane</keyword>
<name>A0ABW6IF01_9CYAN</name>
<keyword evidence="3" id="KW-1185">Reference proteome</keyword>
<protein>
    <submittedName>
        <fullName evidence="2">Uncharacterized protein</fullName>
    </submittedName>
</protein>
<feature type="transmembrane region" description="Helical" evidence="1">
    <location>
        <begin position="71"/>
        <end position="93"/>
    </location>
</feature>
<feature type="transmembrane region" description="Helical" evidence="1">
    <location>
        <begin position="45"/>
        <end position="65"/>
    </location>
</feature>
<organism evidence="2 3">
    <name type="scientific">Almyronema epifaneia S1</name>
    <dbReference type="NCBI Taxonomy" id="2991925"/>
    <lineage>
        <taxon>Bacteria</taxon>
        <taxon>Bacillati</taxon>
        <taxon>Cyanobacteriota</taxon>
        <taxon>Cyanophyceae</taxon>
        <taxon>Nodosilineales</taxon>
        <taxon>Nodosilineaceae</taxon>
        <taxon>Almyronema</taxon>
        <taxon>Almyronema epifaneia</taxon>
    </lineage>
</organism>
<evidence type="ECO:0000313" key="2">
    <source>
        <dbReference type="EMBL" id="MFE4105969.1"/>
    </source>
</evidence>
<gene>
    <name evidence="2" type="ORF">ACFVKH_06765</name>
</gene>
<comment type="caution">
    <text evidence="2">The sequence shown here is derived from an EMBL/GenBank/DDBJ whole genome shotgun (WGS) entry which is preliminary data.</text>
</comment>
<dbReference type="Proteomes" id="UP001600165">
    <property type="component" value="Unassembled WGS sequence"/>
</dbReference>
<proteinExistence type="predicted"/>
<keyword evidence="1" id="KW-0472">Membrane</keyword>
<evidence type="ECO:0000256" key="1">
    <source>
        <dbReference type="SAM" id="Phobius"/>
    </source>
</evidence>
<sequence>MSELKKILKSHSLIRLGDDFSQLELSPLKAKLENLRSSKENEFRICMGVIIAAFIALISLCLILRNNPDKLVVLTSATGLTVTGLVTAMRGLWKDKIAVDFILALLEGMQAESFESILPIIIQRF</sequence>